<dbReference type="EMBL" id="MU069772">
    <property type="protein sequence ID" value="KAF5834145.1"/>
    <property type="molecule type" value="Genomic_DNA"/>
</dbReference>
<proteinExistence type="predicted"/>
<evidence type="ECO:0008006" key="4">
    <source>
        <dbReference type="Google" id="ProtNLM"/>
    </source>
</evidence>
<accession>A0ABQ7GHR6</accession>
<reference evidence="2" key="1">
    <citation type="submission" date="2017-08" db="EMBL/GenBank/DDBJ databases">
        <authorList>
            <person name="Polle J.E."/>
            <person name="Barry K."/>
            <person name="Cushman J."/>
            <person name="Schmutz J."/>
            <person name="Tran D."/>
            <person name="Hathwaick L.T."/>
            <person name="Yim W.C."/>
            <person name="Jenkins J."/>
            <person name="Mckie-Krisberg Z.M."/>
            <person name="Prochnik S."/>
            <person name="Lindquist E."/>
            <person name="Dockter R.B."/>
            <person name="Adam C."/>
            <person name="Molina H."/>
            <person name="Bunkerborg J."/>
            <person name="Jin E."/>
            <person name="Buchheim M."/>
            <person name="Magnuson J."/>
        </authorList>
    </citation>
    <scope>NUCLEOTIDE SEQUENCE</scope>
    <source>
        <strain evidence="2">CCAP 19/18</strain>
    </source>
</reference>
<evidence type="ECO:0000313" key="3">
    <source>
        <dbReference type="Proteomes" id="UP000815325"/>
    </source>
</evidence>
<dbReference type="InterPro" id="IPR032675">
    <property type="entry name" value="LRR_dom_sf"/>
</dbReference>
<organism evidence="2 3">
    <name type="scientific">Dunaliella salina</name>
    <name type="common">Green alga</name>
    <name type="synonym">Protococcus salinus</name>
    <dbReference type="NCBI Taxonomy" id="3046"/>
    <lineage>
        <taxon>Eukaryota</taxon>
        <taxon>Viridiplantae</taxon>
        <taxon>Chlorophyta</taxon>
        <taxon>core chlorophytes</taxon>
        <taxon>Chlorophyceae</taxon>
        <taxon>CS clade</taxon>
        <taxon>Chlamydomonadales</taxon>
        <taxon>Dunaliellaceae</taxon>
        <taxon>Dunaliella</taxon>
    </lineage>
</organism>
<evidence type="ECO:0000313" key="2">
    <source>
        <dbReference type="EMBL" id="KAF5834145.1"/>
    </source>
</evidence>
<comment type="caution">
    <text evidence="2">The sequence shown here is derived from an EMBL/GenBank/DDBJ whole genome shotgun (WGS) entry which is preliminary data.</text>
</comment>
<protein>
    <recommendedName>
        <fullName evidence="4">F-box domain-containing protein</fullName>
    </recommendedName>
</protein>
<keyword evidence="3" id="KW-1185">Reference proteome</keyword>
<name>A0ABQ7GHR6_DUNSA</name>
<dbReference type="SUPFAM" id="SSF52047">
    <property type="entry name" value="RNI-like"/>
    <property type="match status" value="1"/>
</dbReference>
<gene>
    <name evidence="2" type="ORF">DUNSADRAFT_9264</name>
</gene>
<dbReference type="Proteomes" id="UP000815325">
    <property type="component" value="Unassembled WGS sequence"/>
</dbReference>
<evidence type="ECO:0000256" key="1">
    <source>
        <dbReference type="ARBA" id="ARBA00004430"/>
    </source>
</evidence>
<sequence length="555" mass="62064">MASLPTEELELLRLNSLSAQQEQVTTLLTLPEHLVGYIFSMLPRGQDQRADRRALFTCCKTLHGAKSIHAQFSELTIYAHQLHISRSNPFLCFPSGARLRKMVLESLLMERAPYSGHLLAQFLQPTNADAQLKVMSALKDLEEIHFVDFPLDEEDAEEVGTLLSHNSCLRTVAVKDLSYFTGAFAPFFMAFTTPGCKRGLEVITYNMKHFFDEEGPARQPIRTIEAISKLESLQALTLLLPGFEEDPEMVQRFAPIGSLTQLRSLTIEDERYSHIMHRSQQQDLSKIVEQMRSLQYLQMPQLPRGPVLAALPETIEHIVVRQGCDDADDFCISLTGIASRIDHLPNLRTIDVDWFKFGEGWNGDCSGLSHAVSALSHLHIGLKNINCTSSFDGLLSFLSHTKAIAKSVMVVNLLISDPASASAANYKQLGELCPNLTCLNGIFMLEYLENLFEAHHLSSLKELYLEFNLSPKPGEVGGIAHKLLGLAVAMSAKKAPPLEIKIVYERYGLSQQELLCISREIDQLERLCSSTNQALRQLSCEFCEVRVQFFAVGPL</sequence>
<comment type="subcellular location">
    <subcellularLocation>
        <location evidence="1">Cytoplasm</location>
        <location evidence="1">Cytoskeleton</location>
        <location evidence="1">Cilium axoneme</location>
    </subcellularLocation>
</comment>
<dbReference type="Gene3D" id="3.80.10.10">
    <property type="entry name" value="Ribonuclease Inhibitor"/>
    <property type="match status" value="1"/>
</dbReference>